<dbReference type="Gene3D" id="1.10.10.410">
    <property type="match status" value="1"/>
</dbReference>
<dbReference type="InterPro" id="IPR019004">
    <property type="entry name" value="YqeY/Aim41"/>
</dbReference>
<dbReference type="InterPro" id="IPR003789">
    <property type="entry name" value="Asn/Gln_tRNA_amidoTrase-B-like"/>
</dbReference>
<dbReference type="STRING" id="1802280.A3B37_03270"/>
<name>A0A1G2L9A9_9BACT</name>
<reference evidence="1 2" key="1">
    <citation type="journal article" date="2016" name="Nat. Commun.">
        <title>Thousands of microbial genomes shed light on interconnected biogeochemical processes in an aquifer system.</title>
        <authorList>
            <person name="Anantharaman K."/>
            <person name="Brown C.T."/>
            <person name="Hug L.A."/>
            <person name="Sharon I."/>
            <person name="Castelle C.J."/>
            <person name="Probst A.J."/>
            <person name="Thomas B.C."/>
            <person name="Singh A."/>
            <person name="Wilkins M.J."/>
            <person name="Karaoz U."/>
            <person name="Brodie E.L."/>
            <person name="Williams K.H."/>
            <person name="Hubbard S.S."/>
            <person name="Banfield J.F."/>
        </authorList>
    </citation>
    <scope>NUCLEOTIDE SEQUENCE [LARGE SCALE GENOMIC DNA]</scope>
</reference>
<dbReference type="GO" id="GO:0016884">
    <property type="term" value="F:carbon-nitrogen ligase activity, with glutamine as amido-N-donor"/>
    <property type="evidence" value="ECO:0007669"/>
    <property type="project" value="InterPro"/>
</dbReference>
<proteinExistence type="predicted"/>
<evidence type="ECO:0000313" key="1">
    <source>
        <dbReference type="EMBL" id="OHA08227.1"/>
    </source>
</evidence>
<dbReference type="PANTHER" id="PTHR28055:SF1">
    <property type="entry name" value="ALTERED INHERITANCE OF MITOCHONDRIA PROTEIN 41, MITOCHONDRIAL"/>
    <property type="match status" value="1"/>
</dbReference>
<evidence type="ECO:0000313" key="2">
    <source>
        <dbReference type="Proteomes" id="UP000176705"/>
    </source>
</evidence>
<gene>
    <name evidence="1" type="ORF">A3B37_03270</name>
</gene>
<dbReference type="SUPFAM" id="SSF89095">
    <property type="entry name" value="GatB/YqeY motif"/>
    <property type="match status" value="1"/>
</dbReference>
<dbReference type="EMBL" id="MHQS01000021">
    <property type="protein sequence ID" value="OHA08227.1"/>
    <property type="molecule type" value="Genomic_DNA"/>
</dbReference>
<dbReference type="PANTHER" id="PTHR28055">
    <property type="entry name" value="ALTERED INHERITANCE OF MITOCHONDRIA PROTEIN 41, MITOCHONDRIAL"/>
    <property type="match status" value="1"/>
</dbReference>
<accession>A0A1G2L9A9</accession>
<dbReference type="InterPro" id="IPR023168">
    <property type="entry name" value="GatB_Yqey_C_2"/>
</dbReference>
<dbReference type="InterPro" id="IPR042184">
    <property type="entry name" value="YqeY/Aim41_N"/>
</dbReference>
<dbReference type="Proteomes" id="UP000176705">
    <property type="component" value="Unassembled WGS sequence"/>
</dbReference>
<organism evidence="1 2">
    <name type="scientific">Candidatus Sungbacteria bacterium RIFCSPLOWO2_01_FULL_59_16</name>
    <dbReference type="NCBI Taxonomy" id="1802280"/>
    <lineage>
        <taxon>Bacteria</taxon>
        <taxon>Candidatus Sungiibacteriota</taxon>
    </lineage>
</organism>
<comment type="caution">
    <text evidence="1">The sequence shown here is derived from an EMBL/GenBank/DDBJ whole genome shotgun (WGS) entry which is preliminary data.</text>
</comment>
<dbReference type="Gene3D" id="1.10.1510.10">
    <property type="entry name" value="Uncharacterised protein YqeY/AIM41 PF09424, N-terminal domain"/>
    <property type="match status" value="1"/>
</dbReference>
<dbReference type="AlphaFoldDB" id="A0A1G2L9A9"/>
<protein>
    <recommendedName>
        <fullName evidence="3">Glutamyl-tRNA amidotransferase</fullName>
    </recommendedName>
</protein>
<dbReference type="Pfam" id="PF09424">
    <property type="entry name" value="YqeY"/>
    <property type="match status" value="1"/>
</dbReference>
<sequence length="155" mass="16857">MLQDTIAKELHEAMAAKNELRLSVFRLLSAAIHNREISERTKRRAGVALSDEEILQVVRGEMKKRNDAVEAYAAGGRHEAAAREREEAAVLALLLPPELSDAELAVFVEEGMRALGASSEAPSFGKLMGWLKGRVLGRASGERVLAAARKRLADA</sequence>
<evidence type="ECO:0008006" key="3">
    <source>
        <dbReference type="Google" id="ProtNLM"/>
    </source>
</evidence>